<keyword evidence="6" id="KW-0804">Transcription</keyword>
<dbReference type="RefSeq" id="WP_014855572.1">
    <property type="nucleotide sequence ID" value="NC_018178.1"/>
</dbReference>
<dbReference type="PROSITE" id="PS00675">
    <property type="entry name" value="SIGMA54_INTERACT_1"/>
    <property type="match status" value="1"/>
</dbReference>
<dbReference type="PRINTS" id="PR01590">
    <property type="entry name" value="HTHFIS"/>
</dbReference>
<dbReference type="SUPFAM" id="SSF46689">
    <property type="entry name" value="Homeodomain-like"/>
    <property type="match status" value="1"/>
</dbReference>
<dbReference type="InterPro" id="IPR002197">
    <property type="entry name" value="HTH_Fis"/>
</dbReference>
<dbReference type="Gene3D" id="3.40.50.2300">
    <property type="match status" value="1"/>
</dbReference>
<dbReference type="Gene3D" id="3.40.50.300">
    <property type="entry name" value="P-loop containing nucleotide triphosphate hydrolases"/>
    <property type="match status" value="1"/>
</dbReference>
<dbReference type="InterPro" id="IPR027417">
    <property type="entry name" value="P-loop_NTPase"/>
</dbReference>
<dbReference type="Pfam" id="PF00158">
    <property type="entry name" value="Sigma54_activat"/>
    <property type="match status" value="1"/>
</dbReference>
<dbReference type="Gene3D" id="1.10.10.60">
    <property type="entry name" value="Homeodomain-like"/>
    <property type="match status" value="1"/>
</dbReference>
<name>I7A2H9_MELRP</name>
<dbReference type="InterPro" id="IPR025662">
    <property type="entry name" value="Sigma_54_int_dom_ATP-bd_1"/>
</dbReference>
<sequence length="450" mass="50921">MKPKLLIIDDDDSIRQTLTNYFKKLGYGVLSARDGNEGLEIFEAGLPDLIISDIRMPGLSGIEFLQKAKETDSHAKIILITAHDDYKTTIEAMQKGAYDYFEKPLDIEKLKIAVERALESKQLSERIGSMIEKEAEEFKPEKRLIGKSSSMKEIYKIIGQVSTNRVTVLIQGESGTGKELIAKSIHYSGITQNHPFVAVNCTAITESLLESELFGHEKGAFTGADRLKKGKFELAGEGTIFLDEISEMSPHLQVKLLRVLQEREFERVGGENLIPMKARIITATNRNLERLVKEGKFREDLYFRLKVVSIDAPPLRERKEDIPALVNYFLNKLNAELHKNVNKISAEAMEALTDYDWPGNVRELENTLMQAIVLSNDEVLHKENLLIKTGLYDNPNKLISLKEMEKKHIKFVLDRTGWDKPKAAEILGISLPTLYSKIENYGLNENDGKN</sequence>
<dbReference type="InterPro" id="IPR011006">
    <property type="entry name" value="CheY-like_superfamily"/>
</dbReference>
<dbReference type="InterPro" id="IPR058031">
    <property type="entry name" value="AAA_lid_NorR"/>
</dbReference>
<dbReference type="PROSITE" id="PS50045">
    <property type="entry name" value="SIGMA54_INTERACT_4"/>
    <property type="match status" value="1"/>
</dbReference>
<organism evidence="10 11">
    <name type="scientific">Melioribacter roseus (strain DSM 23840 / JCM 17771 / VKM B-2668 / P3M-2)</name>
    <dbReference type="NCBI Taxonomy" id="1191523"/>
    <lineage>
        <taxon>Bacteria</taxon>
        <taxon>Pseudomonadati</taxon>
        <taxon>Ignavibacteriota</taxon>
        <taxon>Ignavibacteria</taxon>
        <taxon>Ignavibacteriales</taxon>
        <taxon>Melioribacteraceae</taxon>
        <taxon>Melioribacter</taxon>
    </lineage>
</organism>
<dbReference type="InterPro" id="IPR001789">
    <property type="entry name" value="Sig_transdc_resp-reg_receiver"/>
</dbReference>
<dbReference type="Gene3D" id="1.10.8.60">
    <property type="match status" value="1"/>
</dbReference>
<dbReference type="Pfam" id="PF25601">
    <property type="entry name" value="AAA_lid_14"/>
    <property type="match status" value="1"/>
</dbReference>
<dbReference type="PROSITE" id="PS50110">
    <property type="entry name" value="RESPONSE_REGULATORY"/>
    <property type="match status" value="1"/>
</dbReference>
<dbReference type="FunFam" id="3.40.50.300:FF:000006">
    <property type="entry name" value="DNA-binding transcriptional regulator NtrC"/>
    <property type="match status" value="1"/>
</dbReference>
<reference evidence="10 11" key="1">
    <citation type="journal article" date="2013" name="PLoS ONE">
        <title>Genomic analysis of Melioribacter roseus, facultatively anaerobic organotrophic bacterium representing a novel deep lineage within Bacteriodetes/Chlorobi group.</title>
        <authorList>
            <person name="Kadnikov V.V."/>
            <person name="Mardanov A.V."/>
            <person name="Podosokorskaya O.A."/>
            <person name="Gavrilov S.N."/>
            <person name="Kublanov I.V."/>
            <person name="Beletsky A.V."/>
            <person name="Bonch-Osmolovskaya E.A."/>
            <person name="Ravin N.V."/>
        </authorList>
    </citation>
    <scope>NUCLEOTIDE SEQUENCE [LARGE SCALE GENOMIC DNA]</scope>
    <source>
        <strain evidence="11">JCM 17771 / P3M-2</strain>
    </source>
</reference>
<dbReference type="InterPro" id="IPR025944">
    <property type="entry name" value="Sigma_54_int_dom_CS"/>
</dbReference>
<keyword evidence="11" id="KW-1185">Reference proteome</keyword>
<evidence type="ECO:0000256" key="4">
    <source>
        <dbReference type="ARBA" id="ARBA00023012"/>
    </source>
</evidence>
<dbReference type="Pfam" id="PF00072">
    <property type="entry name" value="Response_reg"/>
    <property type="match status" value="1"/>
</dbReference>
<dbReference type="AlphaFoldDB" id="I7A2H9"/>
<dbReference type="CDD" id="cd00009">
    <property type="entry name" value="AAA"/>
    <property type="match status" value="1"/>
</dbReference>
<dbReference type="HOGENOM" id="CLU_000445_0_1_10"/>
<accession>I7A2H9</accession>
<dbReference type="OrthoDB" id="9810703at2"/>
<keyword evidence="2" id="KW-0547">Nucleotide-binding</keyword>
<keyword evidence="3" id="KW-0067">ATP-binding</keyword>
<evidence type="ECO:0000259" key="9">
    <source>
        <dbReference type="PROSITE" id="PS50110"/>
    </source>
</evidence>
<dbReference type="SMART" id="SM00382">
    <property type="entry name" value="AAA"/>
    <property type="match status" value="1"/>
</dbReference>
<dbReference type="PANTHER" id="PTHR32071:SF57">
    <property type="entry name" value="C4-DICARBOXYLATE TRANSPORT TRANSCRIPTIONAL REGULATORY PROTEIN DCTD"/>
    <property type="match status" value="1"/>
</dbReference>
<dbReference type="eggNOG" id="COG2204">
    <property type="taxonomic scope" value="Bacteria"/>
</dbReference>
<dbReference type="FunFam" id="3.40.50.2300:FF:000018">
    <property type="entry name" value="DNA-binding transcriptional regulator NtrC"/>
    <property type="match status" value="1"/>
</dbReference>
<dbReference type="GO" id="GO:0043565">
    <property type="term" value="F:sequence-specific DNA binding"/>
    <property type="evidence" value="ECO:0007669"/>
    <property type="project" value="InterPro"/>
</dbReference>
<evidence type="ECO:0000256" key="1">
    <source>
        <dbReference type="ARBA" id="ARBA00022553"/>
    </source>
</evidence>
<dbReference type="SUPFAM" id="SSF52540">
    <property type="entry name" value="P-loop containing nucleoside triphosphate hydrolases"/>
    <property type="match status" value="1"/>
</dbReference>
<dbReference type="InterPro" id="IPR003593">
    <property type="entry name" value="AAA+_ATPase"/>
</dbReference>
<keyword evidence="5" id="KW-0805">Transcription regulation</keyword>
<dbReference type="GO" id="GO:0006355">
    <property type="term" value="P:regulation of DNA-templated transcription"/>
    <property type="evidence" value="ECO:0007669"/>
    <property type="project" value="InterPro"/>
</dbReference>
<dbReference type="Pfam" id="PF02954">
    <property type="entry name" value="HTH_8"/>
    <property type="match status" value="1"/>
</dbReference>
<evidence type="ECO:0000256" key="5">
    <source>
        <dbReference type="ARBA" id="ARBA00023015"/>
    </source>
</evidence>
<keyword evidence="1 7" id="KW-0597">Phosphoprotein</keyword>
<protein>
    <submittedName>
        <fullName evidence="10">Two component, sigma54 specific, transcriptional regulator, Fis family</fullName>
    </submittedName>
</protein>
<feature type="modified residue" description="4-aspartylphosphate" evidence="7">
    <location>
        <position position="53"/>
    </location>
</feature>
<evidence type="ECO:0000256" key="7">
    <source>
        <dbReference type="PROSITE-ProRule" id="PRU00169"/>
    </source>
</evidence>
<dbReference type="STRING" id="1191523.MROS_0895"/>
<evidence type="ECO:0000256" key="2">
    <source>
        <dbReference type="ARBA" id="ARBA00022741"/>
    </source>
</evidence>
<dbReference type="PROSITE" id="PS00688">
    <property type="entry name" value="SIGMA54_INTERACT_3"/>
    <property type="match status" value="1"/>
</dbReference>
<dbReference type="SUPFAM" id="SSF52172">
    <property type="entry name" value="CheY-like"/>
    <property type="match status" value="1"/>
</dbReference>
<dbReference type="GO" id="GO:0005524">
    <property type="term" value="F:ATP binding"/>
    <property type="evidence" value="ECO:0007669"/>
    <property type="project" value="UniProtKB-KW"/>
</dbReference>
<dbReference type="InterPro" id="IPR009057">
    <property type="entry name" value="Homeodomain-like_sf"/>
</dbReference>
<dbReference type="EMBL" id="CP003557">
    <property type="protein sequence ID" value="AFN74136.1"/>
    <property type="molecule type" value="Genomic_DNA"/>
</dbReference>
<feature type="domain" description="Response regulatory" evidence="9">
    <location>
        <begin position="4"/>
        <end position="118"/>
    </location>
</feature>
<feature type="domain" description="Sigma-54 factor interaction" evidence="8">
    <location>
        <begin position="144"/>
        <end position="373"/>
    </location>
</feature>
<dbReference type="Proteomes" id="UP000009011">
    <property type="component" value="Chromosome"/>
</dbReference>
<dbReference type="KEGG" id="mro:MROS_0895"/>
<evidence type="ECO:0000256" key="6">
    <source>
        <dbReference type="ARBA" id="ARBA00023163"/>
    </source>
</evidence>
<evidence type="ECO:0000259" key="8">
    <source>
        <dbReference type="PROSITE" id="PS50045"/>
    </source>
</evidence>
<evidence type="ECO:0000313" key="10">
    <source>
        <dbReference type="EMBL" id="AFN74136.1"/>
    </source>
</evidence>
<evidence type="ECO:0000313" key="11">
    <source>
        <dbReference type="Proteomes" id="UP000009011"/>
    </source>
</evidence>
<gene>
    <name evidence="10" type="ordered locus">MROS_0895</name>
</gene>
<dbReference type="GO" id="GO:0000160">
    <property type="term" value="P:phosphorelay signal transduction system"/>
    <property type="evidence" value="ECO:0007669"/>
    <property type="project" value="UniProtKB-KW"/>
</dbReference>
<dbReference type="SMART" id="SM00448">
    <property type="entry name" value="REC"/>
    <property type="match status" value="1"/>
</dbReference>
<proteinExistence type="predicted"/>
<dbReference type="InterPro" id="IPR002078">
    <property type="entry name" value="Sigma_54_int"/>
</dbReference>
<keyword evidence="4" id="KW-0902">Two-component regulatory system</keyword>
<evidence type="ECO:0000256" key="3">
    <source>
        <dbReference type="ARBA" id="ARBA00022840"/>
    </source>
</evidence>
<dbReference type="PANTHER" id="PTHR32071">
    <property type="entry name" value="TRANSCRIPTIONAL REGULATORY PROTEIN"/>
    <property type="match status" value="1"/>
</dbReference>